<dbReference type="AlphaFoldDB" id="A0A2V1GUB4"/>
<dbReference type="InterPro" id="IPR000834">
    <property type="entry name" value="Peptidase_M14"/>
</dbReference>
<evidence type="ECO:0000256" key="1">
    <source>
        <dbReference type="PROSITE-ProRule" id="PRU01379"/>
    </source>
</evidence>
<evidence type="ECO:0000313" key="4">
    <source>
        <dbReference type="Proteomes" id="UP000244906"/>
    </source>
</evidence>
<comment type="caution">
    <text evidence="3">The sequence shown here is derived from an EMBL/GenBank/DDBJ whole genome shotgun (WGS) entry which is preliminary data.</text>
</comment>
<dbReference type="CDD" id="cd06231">
    <property type="entry name" value="M14_REP34-like"/>
    <property type="match status" value="1"/>
</dbReference>
<sequence length="307" mass="34234">MTHFYPIGQPNQPWQASEKQAWFKQAQLKREFKTEVIYKLHALSSNFQVSQYGSLPVNPMRYPLYALTSKNWQTTKHTVLITGGVHGYETSGVQGALLFAKQFADQYIHQFNLIILPCISPWGYETINRWNANAIDPNRSFYVDSPCEEAAQAMAFVASLDTEILAHIDLHETTDSDEDEFRPALAARDGITYQPGSIPDGFYLVGDSENPQPEFQKAILQSVQNITYIAPTDSNGQIIGSAAVQPGVINYSNRTLGLCAGFSENRYCSTTEVYPDSPNVTEEQCNLAQVAAVTGALDYLLNRKESE</sequence>
<keyword evidence="4" id="KW-1185">Reference proteome</keyword>
<name>A0A2V1GUB4_9GAMM</name>
<proteinExistence type="inferred from homology"/>
<dbReference type="Pfam" id="PF00246">
    <property type="entry name" value="Peptidase_M14"/>
    <property type="match status" value="1"/>
</dbReference>
<organism evidence="3 4">
    <name type="scientific">Pelagibaculum spongiae</name>
    <dbReference type="NCBI Taxonomy" id="2080658"/>
    <lineage>
        <taxon>Bacteria</taxon>
        <taxon>Pseudomonadati</taxon>
        <taxon>Pseudomonadota</taxon>
        <taxon>Gammaproteobacteria</taxon>
        <taxon>Oceanospirillales</taxon>
        <taxon>Pelagibaculum</taxon>
    </lineage>
</organism>
<dbReference type="SUPFAM" id="SSF53187">
    <property type="entry name" value="Zn-dependent exopeptidases"/>
    <property type="match status" value="1"/>
</dbReference>
<evidence type="ECO:0000313" key="3">
    <source>
        <dbReference type="EMBL" id="PVZ69676.1"/>
    </source>
</evidence>
<protein>
    <submittedName>
        <fullName evidence="3">Peptidase</fullName>
    </submittedName>
</protein>
<feature type="domain" description="Peptidase M14" evidence="2">
    <location>
        <begin position="28"/>
        <end position="297"/>
    </location>
</feature>
<dbReference type="PROSITE" id="PS52035">
    <property type="entry name" value="PEPTIDASE_M14"/>
    <property type="match status" value="1"/>
</dbReference>
<feature type="active site" description="Proton donor/acceptor" evidence="1">
    <location>
        <position position="272"/>
    </location>
</feature>
<dbReference type="GO" id="GO:0008270">
    <property type="term" value="F:zinc ion binding"/>
    <property type="evidence" value="ECO:0007669"/>
    <property type="project" value="InterPro"/>
</dbReference>
<dbReference type="Gene3D" id="3.40.630.10">
    <property type="entry name" value="Zn peptidases"/>
    <property type="match status" value="1"/>
</dbReference>
<dbReference type="GO" id="GO:0006508">
    <property type="term" value="P:proteolysis"/>
    <property type="evidence" value="ECO:0007669"/>
    <property type="project" value="InterPro"/>
</dbReference>
<dbReference type="GO" id="GO:0004181">
    <property type="term" value="F:metallocarboxypeptidase activity"/>
    <property type="evidence" value="ECO:0007669"/>
    <property type="project" value="InterPro"/>
</dbReference>
<dbReference type="OrthoDB" id="5290048at2"/>
<dbReference type="RefSeq" id="WP_116687009.1">
    <property type="nucleotide sequence ID" value="NZ_CAWNYD010000003.1"/>
</dbReference>
<reference evidence="3 4" key="1">
    <citation type="submission" date="2018-04" db="EMBL/GenBank/DDBJ databases">
        <title>Thalassorhabdus spongiae gen. nov., sp. nov., isolated from a marine sponge in South-West Iceland.</title>
        <authorList>
            <person name="Knobloch S."/>
            <person name="Daussin A."/>
            <person name="Johannsson R."/>
            <person name="Marteinsson V.T."/>
        </authorList>
    </citation>
    <scope>NUCLEOTIDE SEQUENCE [LARGE SCALE GENOMIC DNA]</scope>
    <source>
        <strain evidence="3 4">Hp12</strain>
    </source>
</reference>
<comment type="similarity">
    <text evidence="1">Belongs to the peptidase M14 family.</text>
</comment>
<accession>A0A2V1GUB4</accession>
<dbReference type="Proteomes" id="UP000244906">
    <property type="component" value="Unassembled WGS sequence"/>
</dbReference>
<dbReference type="EMBL" id="QDDL01000003">
    <property type="protein sequence ID" value="PVZ69676.1"/>
    <property type="molecule type" value="Genomic_DNA"/>
</dbReference>
<evidence type="ECO:0000259" key="2">
    <source>
        <dbReference type="PROSITE" id="PS52035"/>
    </source>
</evidence>
<gene>
    <name evidence="3" type="ORF">DC094_10260</name>
</gene>